<evidence type="ECO:0000313" key="2">
    <source>
        <dbReference type="Proteomes" id="UP000241462"/>
    </source>
</evidence>
<keyword evidence="2" id="KW-1185">Reference proteome</keyword>
<sequence length="252" mass="27906">MASNDSLPTTSMSHWNTIPDSLLREIYESDQAIYPAPELTLARIQNWAAACPELCLCLRDRHQQQSANSDSKPSPSPHADVLGVMIVLPLNLSSWESLLSGTIKEHDVDPVNMFPSSLNTLNEHNQSQGDCLSTVGLHVFHIERFSTVSSVAKWSNSSKRFTNFALAEIQQRVANVFGHWDVAGYSALTASQQGHRAFQRAGFVIKYLETEDGIAWLDDDDDVADMATDLPKSIIARMMVRSGNDVFSQPSE</sequence>
<dbReference type="Proteomes" id="UP000241462">
    <property type="component" value="Unassembled WGS sequence"/>
</dbReference>
<dbReference type="AlphaFoldDB" id="A0A2T2ZVT0"/>
<dbReference type="EMBL" id="KZ678626">
    <property type="protein sequence ID" value="PSR77995.1"/>
    <property type="molecule type" value="Genomic_DNA"/>
</dbReference>
<protein>
    <submittedName>
        <fullName evidence="1">Uncharacterized protein</fullName>
    </submittedName>
</protein>
<reference evidence="1 2" key="1">
    <citation type="journal article" date="2018" name="Mycol. Prog.">
        <title>Coniella lustricola, a new species from submerged detritus.</title>
        <authorList>
            <person name="Raudabaugh D.B."/>
            <person name="Iturriaga T."/>
            <person name="Carver A."/>
            <person name="Mondo S."/>
            <person name="Pangilinan J."/>
            <person name="Lipzen A."/>
            <person name="He G."/>
            <person name="Amirebrahimi M."/>
            <person name="Grigoriev I.V."/>
            <person name="Miller A.N."/>
        </authorList>
    </citation>
    <scope>NUCLEOTIDE SEQUENCE [LARGE SCALE GENOMIC DNA]</scope>
    <source>
        <strain evidence="1 2">B22-T-1</strain>
    </source>
</reference>
<name>A0A2T2ZVT0_9PEZI</name>
<gene>
    <name evidence="1" type="ORF">BD289DRAFT_486236</name>
</gene>
<dbReference type="InParanoid" id="A0A2T2ZVT0"/>
<proteinExistence type="predicted"/>
<dbReference type="OrthoDB" id="4735138at2759"/>
<accession>A0A2T2ZVT0</accession>
<evidence type="ECO:0000313" key="1">
    <source>
        <dbReference type="EMBL" id="PSR77995.1"/>
    </source>
</evidence>
<organism evidence="1 2">
    <name type="scientific">Coniella lustricola</name>
    <dbReference type="NCBI Taxonomy" id="2025994"/>
    <lineage>
        <taxon>Eukaryota</taxon>
        <taxon>Fungi</taxon>
        <taxon>Dikarya</taxon>
        <taxon>Ascomycota</taxon>
        <taxon>Pezizomycotina</taxon>
        <taxon>Sordariomycetes</taxon>
        <taxon>Sordariomycetidae</taxon>
        <taxon>Diaporthales</taxon>
        <taxon>Schizoparmaceae</taxon>
        <taxon>Coniella</taxon>
    </lineage>
</organism>